<comment type="caution">
    <text evidence="1">The sequence shown here is derived from an EMBL/GenBank/DDBJ whole genome shotgun (WGS) entry which is preliminary data.</text>
</comment>
<dbReference type="Proteomes" id="UP000238479">
    <property type="component" value="Chromosome 3"/>
</dbReference>
<gene>
    <name evidence="1" type="ORF">RchiOBHm_Chr3g0495311</name>
</gene>
<accession>A0A2P6RH74</accession>
<evidence type="ECO:0000313" key="2">
    <source>
        <dbReference type="Proteomes" id="UP000238479"/>
    </source>
</evidence>
<reference evidence="1 2" key="1">
    <citation type="journal article" date="2018" name="Nat. Genet.">
        <title>The Rosa genome provides new insights in the design of modern roses.</title>
        <authorList>
            <person name="Bendahmane M."/>
        </authorList>
    </citation>
    <scope>NUCLEOTIDE SEQUENCE [LARGE SCALE GENOMIC DNA]</scope>
    <source>
        <strain evidence="2">cv. Old Blush</strain>
    </source>
</reference>
<name>A0A2P6RH74_ROSCH</name>
<proteinExistence type="predicted"/>
<protein>
    <submittedName>
        <fullName evidence="1">Uncharacterized protein</fullName>
    </submittedName>
</protein>
<evidence type="ECO:0000313" key="1">
    <source>
        <dbReference type="EMBL" id="PRQ45776.1"/>
    </source>
</evidence>
<dbReference type="AlphaFoldDB" id="A0A2P6RH74"/>
<sequence>MWPRAPISLFLLPLTAKPHNIYQSPHFPLFFVSDAQIPFQFPFFSFQPHQPRSHHSLNSIFSSSSPKPHLTTIPSFSSFLPSSPRSLPHQDSHFLTKIHFTSPRSTSLGFHLLINSTNFKREAQASRTSSPLNLGKSGEP</sequence>
<dbReference type="Gramene" id="PRQ45776">
    <property type="protein sequence ID" value="PRQ45776"/>
    <property type="gene ID" value="RchiOBHm_Chr3g0495311"/>
</dbReference>
<keyword evidence="2" id="KW-1185">Reference proteome</keyword>
<organism evidence="1 2">
    <name type="scientific">Rosa chinensis</name>
    <name type="common">China rose</name>
    <dbReference type="NCBI Taxonomy" id="74649"/>
    <lineage>
        <taxon>Eukaryota</taxon>
        <taxon>Viridiplantae</taxon>
        <taxon>Streptophyta</taxon>
        <taxon>Embryophyta</taxon>
        <taxon>Tracheophyta</taxon>
        <taxon>Spermatophyta</taxon>
        <taxon>Magnoliopsida</taxon>
        <taxon>eudicotyledons</taxon>
        <taxon>Gunneridae</taxon>
        <taxon>Pentapetalae</taxon>
        <taxon>rosids</taxon>
        <taxon>fabids</taxon>
        <taxon>Rosales</taxon>
        <taxon>Rosaceae</taxon>
        <taxon>Rosoideae</taxon>
        <taxon>Rosoideae incertae sedis</taxon>
        <taxon>Rosa</taxon>
    </lineage>
</organism>
<dbReference type="EMBL" id="PDCK01000041">
    <property type="protein sequence ID" value="PRQ45776.1"/>
    <property type="molecule type" value="Genomic_DNA"/>
</dbReference>